<organism evidence="2 3">
    <name type="scientific">Macrostomum lignano</name>
    <dbReference type="NCBI Taxonomy" id="282301"/>
    <lineage>
        <taxon>Eukaryota</taxon>
        <taxon>Metazoa</taxon>
        <taxon>Spiralia</taxon>
        <taxon>Lophotrochozoa</taxon>
        <taxon>Platyhelminthes</taxon>
        <taxon>Rhabditophora</taxon>
        <taxon>Macrostomorpha</taxon>
        <taxon>Macrostomida</taxon>
        <taxon>Macrostomidae</taxon>
        <taxon>Macrostomum</taxon>
    </lineage>
</organism>
<keyword evidence="2" id="KW-1185">Reference proteome</keyword>
<feature type="compositionally biased region" description="Basic residues" evidence="1">
    <location>
        <begin position="1"/>
        <end position="10"/>
    </location>
</feature>
<feature type="region of interest" description="Disordered" evidence="1">
    <location>
        <begin position="82"/>
        <end position="124"/>
    </location>
</feature>
<dbReference type="AlphaFoldDB" id="A0A1I8FTJ5"/>
<evidence type="ECO:0000313" key="3">
    <source>
        <dbReference type="WBParaSite" id="maker-unitig_7640-snap-gene-0.3-mRNA-1"/>
    </source>
</evidence>
<dbReference type="Proteomes" id="UP000095280">
    <property type="component" value="Unplaced"/>
</dbReference>
<proteinExistence type="predicted"/>
<evidence type="ECO:0000256" key="1">
    <source>
        <dbReference type="SAM" id="MobiDB-lite"/>
    </source>
</evidence>
<feature type="compositionally biased region" description="Low complexity" evidence="1">
    <location>
        <begin position="86"/>
        <end position="102"/>
    </location>
</feature>
<feature type="compositionally biased region" description="Basic residues" evidence="1">
    <location>
        <begin position="25"/>
        <end position="37"/>
    </location>
</feature>
<sequence length="124" mass="13706">RHGRRLHRRGGSSSPAAPVGTQRGSRLRPRSRHRSSRSGRAAPRQSWWRALGFALPTRNLALRRGADGGCVRCSSCVAAARRKLGRSPSLSRQQQRQQRQSPTEPVGLGVLPGLASYQHQQQQQ</sequence>
<dbReference type="WBParaSite" id="maker-unitig_7640-snap-gene-0.3-mRNA-1">
    <property type="protein sequence ID" value="maker-unitig_7640-snap-gene-0.3-mRNA-1"/>
    <property type="gene ID" value="maker-unitig_7640-snap-gene-0.3"/>
</dbReference>
<protein>
    <submittedName>
        <fullName evidence="3">Os08g0442700 protein</fullName>
    </submittedName>
</protein>
<feature type="region of interest" description="Disordered" evidence="1">
    <location>
        <begin position="1"/>
        <end position="46"/>
    </location>
</feature>
<reference evidence="3" key="1">
    <citation type="submission" date="2016-11" db="UniProtKB">
        <authorList>
            <consortium name="WormBaseParasite"/>
        </authorList>
    </citation>
    <scope>IDENTIFICATION</scope>
</reference>
<name>A0A1I8FTJ5_9PLAT</name>
<accession>A0A1I8FTJ5</accession>
<evidence type="ECO:0000313" key="2">
    <source>
        <dbReference type="Proteomes" id="UP000095280"/>
    </source>
</evidence>